<gene>
    <name evidence="2" type="ORF">FVE85_4988</name>
</gene>
<comment type="caution">
    <text evidence="2">The sequence shown here is derived from an EMBL/GenBank/DDBJ whole genome shotgun (WGS) entry which is preliminary data.</text>
</comment>
<feature type="transmembrane region" description="Helical" evidence="1">
    <location>
        <begin position="21"/>
        <end position="41"/>
    </location>
</feature>
<name>A0A5J4YQR0_PORPP</name>
<organism evidence="2 3">
    <name type="scientific">Porphyridium purpureum</name>
    <name type="common">Red alga</name>
    <name type="synonym">Porphyridium cruentum</name>
    <dbReference type="NCBI Taxonomy" id="35688"/>
    <lineage>
        <taxon>Eukaryota</taxon>
        <taxon>Rhodophyta</taxon>
        <taxon>Bangiophyceae</taxon>
        <taxon>Porphyridiales</taxon>
        <taxon>Porphyridiaceae</taxon>
        <taxon>Porphyridium</taxon>
    </lineage>
</organism>
<keyword evidence="1" id="KW-1133">Transmembrane helix</keyword>
<dbReference type="AlphaFoldDB" id="A0A5J4YQR0"/>
<keyword evidence="1" id="KW-0812">Transmembrane</keyword>
<dbReference type="Proteomes" id="UP000324585">
    <property type="component" value="Unassembled WGS sequence"/>
</dbReference>
<keyword evidence="1" id="KW-0472">Membrane</keyword>
<proteinExistence type="predicted"/>
<reference evidence="3" key="1">
    <citation type="journal article" date="2019" name="Nat. Commun.">
        <title>Expansion of phycobilisome linker gene families in mesophilic red algae.</title>
        <authorList>
            <person name="Lee J."/>
            <person name="Kim D."/>
            <person name="Bhattacharya D."/>
            <person name="Yoon H.S."/>
        </authorList>
    </citation>
    <scope>NUCLEOTIDE SEQUENCE [LARGE SCALE GENOMIC DNA]</scope>
    <source>
        <strain evidence="3">CCMP 1328</strain>
    </source>
</reference>
<protein>
    <submittedName>
        <fullName evidence="2">Uncharacterized protein</fullName>
    </submittedName>
</protein>
<evidence type="ECO:0000313" key="2">
    <source>
        <dbReference type="EMBL" id="KAA8493851.1"/>
    </source>
</evidence>
<keyword evidence="3" id="KW-1185">Reference proteome</keyword>
<evidence type="ECO:0000313" key="3">
    <source>
        <dbReference type="Proteomes" id="UP000324585"/>
    </source>
</evidence>
<dbReference type="EMBL" id="VRMN01000006">
    <property type="protein sequence ID" value="KAA8493851.1"/>
    <property type="molecule type" value="Genomic_DNA"/>
</dbReference>
<sequence>MVHPRSRLWKHAPQYSRTPRASAYKEIGGAFVFAAFCGAMWRSWHMTYRMHVDEFYKDYQKKLEQEAAAEHAAE</sequence>
<accession>A0A5J4YQR0</accession>
<evidence type="ECO:0000256" key="1">
    <source>
        <dbReference type="SAM" id="Phobius"/>
    </source>
</evidence>